<organism evidence="2 3">
    <name type="scientific">Lolium multiflorum</name>
    <name type="common">Italian ryegrass</name>
    <name type="synonym">Lolium perenne subsp. multiflorum</name>
    <dbReference type="NCBI Taxonomy" id="4521"/>
    <lineage>
        <taxon>Eukaryota</taxon>
        <taxon>Viridiplantae</taxon>
        <taxon>Streptophyta</taxon>
        <taxon>Embryophyta</taxon>
        <taxon>Tracheophyta</taxon>
        <taxon>Spermatophyta</taxon>
        <taxon>Magnoliopsida</taxon>
        <taxon>Liliopsida</taxon>
        <taxon>Poales</taxon>
        <taxon>Poaceae</taxon>
        <taxon>BOP clade</taxon>
        <taxon>Pooideae</taxon>
        <taxon>Poodae</taxon>
        <taxon>Poeae</taxon>
        <taxon>Poeae Chloroplast Group 2 (Poeae type)</taxon>
        <taxon>Loliodinae</taxon>
        <taxon>Loliinae</taxon>
        <taxon>Lolium</taxon>
    </lineage>
</organism>
<evidence type="ECO:0000259" key="1">
    <source>
        <dbReference type="SMART" id="SM00256"/>
    </source>
</evidence>
<dbReference type="Pfam" id="PF08268">
    <property type="entry name" value="FBA_3"/>
    <property type="match status" value="1"/>
</dbReference>
<evidence type="ECO:0000313" key="3">
    <source>
        <dbReference type="Proteomes" id="UP001231189"/>
    </source>
</evidence>
<accession>A0AAD8TUV0</accession>
<name>A0AAD8TUV0_LOLMU</name>
<proteinExistence type="predicted"/>
<feature type="domain" description="F-box" evidence="1">
    <location>
        <begin position="7"/>
        <end position="48"/>
    </location>
</feature>
<gene>
    <name evidence="2" type="ORF">QYE76_009345</name>
</gene>
<dbReference type="AlphaFoldDB" id="A0AAD8TUV0"/>
<dbReference type="InterPro" id="IPR017451">
    <property type="entry name" value="F-box-assoc_interact_dom"/>
</dbReference>
<reference evidence="2" key="1">
    <citation type="submission" date="2023-07" db="EMBL/GenBank/DDBJ databases">
        <title>A chromosome-level genome assembly of Lolium multiflorum.</title>
        <authorList>
            <person name="Chen Y."/>
            <person name="Copetti D."/>
            <person name="Kolliker R."/>
            <person name="Studer B."/>
        </authorList>
    </citation>
    <scope>NUCLEOTIDE SEQUENCE</scope>
    <source>
        <strain evidence="2">02402/16</strain>
        <tissue evidence="2">Leaf</tissue>
    </source>
</reference>
<dbReference type="InterPro" id="IPR001810">
    <property type="entry name" value="F-box_dom"/>
</dbReference>
<dbReference type="Gene3D" id="1.20.1280.50">
    <property type="match status" value="1"/>
</dbReference>
<dbReference type="EMBL" id="JAUUTY010000001">
    <property type="protein sequence ID" value="KAK1692648.1"/>
    <property type="molecule type" value="Genomic_DNA"/>
</dbReference>
<dbReference type="PANTHER" id="PTHR31111">
    <property type="entry name" value="BNAA05G37150D PROTEIN-RELATED"/>
    <property type="match status" value="1"/>
</dbReference>
<dbReference type="SMART" id="SM00256">
    <property type="entry name" value="FBOX"/>
    <property type="match status" value="1"/>
</dbReference>
<dbReference type="Proteomes" id="UP001231189">
    <property type="component" value="Unassembled WGS sequence"/>
</dbReference>
<comment type="caution">
    <text evidence="2">The sequence shown here is derived from an EMBL/GenBank/DDBJ whole genome shotgun (WGS) entry which is preliminary data.</text>
</comment>
<dbReference type="InterPro" id="IPR036047">
    <property type="entry name" value="F-box-like_dom_sf"/>
</dbReference>
<dbReference type="NCBIfam" id="TIGR01640">
    <property type="entry name" value="F_box_assoc_1"/>
    <property type="match status" value="1"/>
</dbReference>
<evidence type="ECO:0000313" key="2">
    <source>
        <dbReference type="EMBL" id="KAK1692648.1"/>
    </source>
</evidence>
<protein>
    <recommendedName>
        <fullName evidence="1">F-box domain-containing protein</fullName>
    </recommendedName>
</protein>
<dbReference type="SUPFAM" id="SSF81383">
    <property type="entry name" value="F-box domain"/>
    <property type="match status" value="1"/>
</dbReference>
<dbReference type="InterPro" id="IPR013187">
    <property type="entry name" value="F-box-assoc_dom_typ3"/>
</dbReference>
<sequence>MAAERYLSADVLADILQRLPSISRRRARLVCRHWRDVVNKRTTEMQSRAKPLIWDDGDAYVIDDLSSPGSCRELWKRRVRSGVYRWWDGTGTRPSHLVGVCNGLLCVCVNEERAGGSLTVSNPATGEALAVPALPCAGLFVGSHRREEIRWDAAYSFACHPTTGKYKVVHVPWSKERLFDLETVQVLTLGDTAWREVPAPAGGARCDVAAGVISIDGATHWVKVGNATRIVSFDLNTERFAPTTTPLPAQPDRRNISYHLTEVHGRLGFVMMPDVWVLDQRRRWSRRYRLEEGIPRPHFVYGDYVLTMRSGKTEFFAHRPKGTPPKGWRLECNGVEPVGHPDHGTLVAEMTRGYAQCRTFPYVETTEPLGVYETN</sequence>
<keyword evidence="3" id="KW-1185">Reference proteome</keyword>
<dbReference type="PANTHER" id="PTHR31111:SF133">
    <property type="entry name" value="OS07G0196600 PROTEIN"/>
    <property type="match status" value="1"/>
</dbReference>
<dbReference type="Pfam" id="PF00646">
    <property type="entry name" value="F-box"/>
    <property type="match status" value="1"/>
</dbReference>
<dbReference type="CDD" id="cd09917">
    <property type="entry name" value="F-box_SF"/>
    <property type="match status" value="1"/>
</dbReference>